<evidence type="ECO:0000256" key="5">
    <source>
        <dbReference type="SAM" id="Phobius"/>
    </source>
</evidence>
<keyword evidence="8" id="KW-1185">Reference proteome</keyword>
<evidence type="ECO:0000256" key="4">
    <source>
        <dbReference type="ARBA" id="ARBA00023136"/>
    </source>
</evidence>
<proteinExistence type="predicted"/>
<evidence type="ECO:0000313" key="7">
    <source>
        <dbReference type="EMBL" id="ESP03562.1"/>
    </source>
</evidence>
<dbReference type="KEGG" id="lgi:LOTGIDRAFT_237661"/>
<dbReference type="STRING" id="225164.V4BBX4"/>
<dbReference type="PANTHER" id="PTHR13315">
    <property type="entry name" value="METALLO PHOSPHOESTERASE RELATED"/>
    <property type="match status" value="1"/>
</dbReference>
<evidence type="ECO:0000256" key="2">
    <source>
        <dbReference type="ARBA" id="ARBA00022692"/>
    </source>
</evidence>
<protein>
    <recommendedName>
        <fullName evidence="6">Calcineurin-like phosphoesterase domain-containing protein</fullName>
    </recommendedName>
</protein>
<evidence type="ECO:0000256" key="1">
    <source>
        <dbReference type="ARBA" id="ARBA00004141"/>
    </source>
</evidence>
<dbReference type="Proteomes" id="UP000030746">
    <property type="component" value="Unassembled WGS sequence"/>
</dbReference>
<dbReference type="PANTHER" id="PTHR13315:SF4">
    <property type="entry name" value="METALLOPHOSPHOESTERASE, ISOFORM E"/>
    <property type="match status" value="1"/>
</dbReference>
<accession>V4BBX4</accession>
<dbReference type="EMBL" id="KB199981">
    <property type="protein sequence ID" value="ESP03562.1"/>
    <property type="molecule type" value="Genomic_DNA"/>
</dbReference>
<dbReference type="CTD" id="20250515"/>
<dbReference type="GO" id="GO:0016020">
    <property type="term" value="C:membrane"/>
    <property type="evidence" value="ECO:0007669"/>
    <property type="project" value="UniProtKB-SubCell"/>
</dbReference>
<keyword evidence="4 5" id="KW-0472">Membrane</keyword>
<dbReference type="SUPFAM" id="SSF56300">
    <property type="entry name" value="Metallo-dependent phosphatases"/>
    <property type="match status" value="1"/>
</dbReference>
<evidence type="ECO:0000313" key="8">
    <source>
        <dbReference type="Proteomes" id="UP000030746"/>
    </source>
</evidence>
<dbReference type="GeneID" id="20250515"/>
<dbReference type="OMA" id="MDVGDIH"/>
<sequence>MKSKMDVYYYRKVKNKMVCVLLVIVMCLLLYNECVVFWYQQLIWPPLPENSDRNLVVLLVADPQIQGEYLEPMFPIGSISRWDADRYLKKTFERVYLYSQPDIVMFLGDLMDEGDQATHEQYDTYYNRFMDIFQLAKQSKVQFIAGDNDIGGEKIHKRIPDKVNRFERYFQPTYGSTQVSFLDIIKFDYWLYSKWGTAPLLANMRNKSSSFKMVITHESILKTNNNKMQLIRDIKPDVIISAHMHQSMQYEGNLRFGDMQVNSIKLNQINTFINVNVSNPTSVNEVMVPTCSYRMGEPRMGYGLAVLSDDKTMKYTVLWSPSRYRSLRLYIYVVIIIFLFYNFKKWYQAWVNCKTYF</sequence>
<keyword evidence="3 5" id="KW-1133">Transmembrane helix</keyword>
<evidence type="ECO:0000259" key="6">
    <source>
        <dbReference type="Pfam" id="PF00149"/>
    </source>
</evidence>
<keyword evidence="2 5" id="KW-0812">Transmembrane</keyword>
<dbReference type="HOGENOM" id="CLU_069901_0_0_1"/>
<dbReference type="InterPro" id="IPR029052">
    <property type="entry name" value="Metallo-depent_PP-like"/>
</dbReference>
<dbReference type="GO" id="GO:0016787">
    <property type="term" value="F:hydrolase activity"/>
    <property type="evidence" value="ECO:0007669"/>
    <property type="project" value="InterPro"/>
</dbReference>
<dbReference type="OrthoDB" id="5977743at2759"/>
<dbReference type="Pfam" id="PF00149">
    <property type="entry name" value="Metallophos"/>
    <property type="match status" value="1"/>
</dbReference>
<dbReference type="InterPro" id="IPR033308">
    <property type="entry name" value="PGAP5/Cdc1/Ted1"/>
</dbReference>
<dbReference type="Gene3D" id="3.60.21.10">
    <property type="match status" value="1"/>
</dbReference>
<name>V4BBX4_LOTGI</name>
<feature type="domain" description="Calcineurin-like phosphoesterase" evidence="6">
    <location>
        <begin position="57"/>
        <end position="246"/>
    </location>
</feature>
<dbReference type="AlphaFoldDB" id="V4BBX4"/>
<comment type="subcellular location">
    <subcellularLocation>
        <location evidence="1">Membrane</location>
        <topology evidence="1">Multi-pass membrane protein</topology>
    </subcellularLocation>
</comment>
<dbReference type="GO" id="GO:0006506">
    <property type="term" value="P:GPI anchor biosynthetic process"/>
    <property type="evidence" value="ECO:0007669"/>
    <property type="project" value="InterPro"/>
</dbReference>
<dbReference type="RefSeq" id="XP_009045792.1">
    <property type="nucleotide sequence ID" value="XM_009047544.1"/>
</dbReference>
<gene>
    <name evidence="7" type="ORF">LOTGIDRAFT_237661</name>
</gene>
<dbReference type="GO" id="GO:0005783">
    <property type="term" value="C:endoplasmic reticulum"/>
    <property type="evidence" value="ECO:0007669"/>
    <property type="project" value="TreeGrafter"/>
</dbReference>
<dbReference type="InterPro" id="IPR004843">
    <property type="entry name" value="Calcineurin-like_PHP"/>
</dbReference>
<reference evidence="7 8" key="1">
    <citation type="journal article" date="2013" name="Nature">
        <title>Insights into bilaterian evolution from three spiralian genomes.</title>
        <authorList>
            <person name="Simakov O."/>
            <person name="Marletaz F."/>
            <person name="Cho S.J."/>
            <person name="Edsinger-Gonzales E."/>
            <person name="Havlak P."/>
            <person name="Hellsten U."/>
            <person name="Kuo D.H."/>
            <person name="Larsson T."/>
            <person name="Lv J."/>
            <person name="Arendt D."/>
            <person name="Savage R."/>
            <person name="Osoegawa K."/>
            <person name="de Jong P."/>
            <person name="Grimwood J."/>
            <person name="Chapman J.A."/>
            <person name="Shapiro H."/>
            <person name="Aerts A."/>
            <person name="Otillar R.P."/>
            <person name="Terry A.Y."/>
            <person name="Boore J.L."/>
            <person name="Grigoriev I.V."/>
            <person name="Lindberg D.R."/>
            <person name="Seaver E.C."/>
            <person name="Weisblat D.A."/>
            <person name="Putnam N.H."/>
            <person name="Rokhsar D.S."/>
        </authorList>
    </citation>
    <scope>NUCLEOTIDE SEQUENCE [LARGE SCALE GENOMIC DNA]</scope>
</reference>
<feature type="transmembrane region" description="Helical" evidence="5">
    <location>
        <begin position="327"/>
        <end position="343"/>
    </location>
</feature>
<organism evidence="7 8">
    <name type="scientific">Lottia gigantea</name>
    <name type="common">Giant owl limpet</name>
    <dbReference type="NCBI Taxonomy" id="225164"/>
    <lineage>
        <taxon>Eukaryota</taxon>
        <taxon>Metazoa</taxon>
        <taxon>Spiralia</taxon>
        <taxon>Lophotrochozoa</taxon>
        <taxon>Mollusca</taxon>
        <taxon>Gastropoda</taxon>
        <taxon>Patellogastropoda</taxon>
        <taxon>Lottioidea</taxon>
        <taxon>Lottiidae</taxon>
        <taxon>Lottia</taxon>
    </lineage>
</organism>
<evidence type="ECO:0000256" key="3">
    <source>
        <dbReference type="ARBA" id="ARBA00022989"/>
    </source>
</evidence>